<name>A0A9P5Y9L8_9AGAR</name>
<sequence>MSLESIDLIPLEQRLSQLTIGLRNCDSEQSWKEIENISHTLANGLRVRDGLVDNHSMLGKTTLLRNLTALLNLAMHGSPTPPDASTSAVFELLRVAANICMDHDENRARLLEAELLETLISLLEGYLAPTSIPLAFTPIKLSLSHLKVIKTAIGVLLNASIGFEPVKFKLISLDAVMTVLKLSTAVYPPGFWIRYSPDVERVENFVSEDAWEVRSGLANWAWRVISELKDVKDETLQIFTPDILPVLTVPLLAFSLPYPSRLSTLSKEDPVIIATLVDTDFEILQESCMLIESLSLDVEDIRLSLARGLNFPAEHSGVPCLSAILDFIENGDYPPFWNLYGEVERKRKEKAFDICKAALIKAVVEVAGEESNEDVLWDDSEEENPGGNFVSRMVAWIKRYVDDIEMTPPPQTLQPRTLVDRDDLAICASLTLGNLARRGKITTALLSPPHSLAPVLTSQKILTPSADIKVKHGVLGLLKNLSQTSTQSPSIQNTLGNASIVHRITESGIWGEQADAMAEIVQLNAIGVVKHMCNANVEHTFALVLPSEELSSPSSTTGLTQILALIKRSDSVSIKSEGTRVLVNVVKSLWSSDFANAQLTETLKSPNSAKISNKETLQEKQRKRAAAIRETLFPDYVEALSGLVGRSGKYPLLVNEGVVALSLISTQKEGGPLVLKAITAPLSLDASAPTADTPPSSTDVALSVTANTQASARLPVPLHALDMLLFALKNVDNPANFPSEVRANICSFFIQLGRHTSGDELNKVRDAVREVLVQLLDEDTLHGGQTRVDTFHKAIRRLMDTF</sequence>
<dbReference type="Proteomes" id="UP000807353">
    <property type="component" value="Unassembled WGS sequence"/>
</dbReference>
<dbReference type="EMBL" id="MU150252">
    <property type="protein sequence ID" value="KAF9464652.1"/>
    <property type="molecule type" value="Genomic_DNA"/>
</dbReference>
<organism evidence="1 2">
    <name type="scientific">Collybia nuda</name>
    <dbReference type="NCBI Taxonomy" id="64659"/>
    <lineage>
        <taxon>Eukaryota</taxon>
        <taxon>Fungi</taxon>
        <taxon>Dikarya</taxon>
        <taxon>Basidiomycota</taxon>
        <taxon>Agaricomycotina</taxon>
        <taxon>Agaricomycetes</taxon>
        <taxon>Agaricomycetidae</taxon>
        <taxon>Agaricales</taxon>
        <taxon>Tricholomatineae</taxon>
        <taxon>Clitocybaceae</taxon>
        <taxon>Collybia</taxon>
    </lineage>
</organism>
<evidence type="ECO:0000313" key="1">
    <source>
        <dbReference type="EMBL" id="KAF9464652.1"/>
    </source>
</evidence>
<dbReference type="GO" id="GO:0005085">
    <property type="term" value="F:guanyl-nucleotide exchange factor activity"/>
    <property type="evidence" value="ECO:0007669"/>
    <property type="project" value="InterPro"/>
</dbReference>
<accession>A0A9P5Y9L8</accession>
<dbReference type="OrthoDB" id="26149at2759"/>
<comment type="caution">
    <text evidence="1">The sequence shown here is derived from an EMBL/GenBank/DDBJ whole genome shotgun (WGS) entry which is preliminary data.</text>
</comment>
<dbReference type="Gene3D" id="1.25.10.10">
    <property type="entry name" value="Leucine-rich Repeat Variant"/>
    <property type="match status" value="2"/>
</dbReference>
<protein>
    <submittedName>
        <fullName evidence="1">Uncharacterized protein</fullName>
    </submittedName>
</protein>
<dbReference type="InterPro" id="IPR016024">
    <property type="entry name" value="ARM-type_fold"/>
</dbReference>
<dbReference type="InterPro" id="IPR011989">
    <property type="entry name" value="ARM-like"/>
</dbReference>
<proteinExistence type="predicted"/>
<dbReference type="SUPFAM" id="SSF48371">
    <property type="entry name" value="ARM repeat"/>
    <property type="match status" value="1"/>
</dbReference>
<reference evidence="1" key="1">
    <citation type="submission" date="2020-11" db="EMBL/GenBank/DDBJ databases">
        <authorList>
            <consortium name="DOE Joint Genome Institute"/>
            <person name="Ahrendt S."/>
            <person name="Riley R."/>
            <person name="Andreopoulos W."/>
            <person name="Labutti K."/>
            <person name="Pangilinan J."/>
            <person name="Ruiz-Duenas F.J."/>
            <person name="Barrasa J.M."/>
            <person name="Sanchez-Garcia M."/>
            <person name="Camarero S."/>
            <person name="Miyauchi S."/>
            <person name="Serrano A."/>
            <person name="Linde D."/>
            <person name="Babiker R."/>
            <person name="Drula E."/>
            <person name="Ayuso-Fernandez I."/>
            <person name="Pacheco R."/>
            <person name="Padilla G."/>
            <person name="Ferreira P."/>
            <person name="Barriuso J."/>
            <person name="Kellner H."/>
            <person name="Castanera R."/>
            <person name="Alfaro M."/>
            <person name="Ramirez L."/>
            <person name="Pisabarro A.G."/>
            <person name="Kuo A."/>
            <person name="Tritt A."/>
            <person name="Lipzen A."/>
            <person name="He G."/>
            <person name="Yan M."/>
            <person name="Ng V."/>
            <person name="Cullen D."/>
            <person name="Martin F."/>
            <person name="Rosso M.-N."/>
            <person name="Henrissat B."/>
            <person name="Hibbett D."/>
            <person name="Martinez A.T."/>
            <person name="Grigoriev I.V."/>
        </authorList>
    </citation>
    <scope>NUCLEOTIDE SEQUENCE</scope>
    <source>
        <strain evidence="1">CBS 247.69</strain>
    </source>
</reference>
<gene>
    <name evidence="1" type="ORF">BDZ94DRAFT_1255595</name>
</gene>
<dbReference type="InterPro" id="IPR040144">
    <property type="entry name" value="RAP1GDS1"/>
</dbReference>
<keyword evidence="2" id="KW-1185">Reference proteome</keyword>
<evidence type="ECO:0000313" key="2">
    <source>
        <dbReference type="Proteomes" id="UP000807353"/>
    </source>
</evidence>
<dbReference type="PANTHER" id="PTHR10957">
    <property type="entry name" value="RAP1 GTPASE-GDP DISSOCIATION STIMULATOR 1"/>
    <property type="match status" value="1"/>
</dbReference>
<dbReference type="AlphaFoldDB" id="A0A9P5Y9L8"/>